<feature type="signal peptide" evidence="1">
    <location>
        <begin position="1"/>
        <end position="22"/>
    </location>
</feature>
<evidence type="ECO:0000313" key="4">
    <source>
        <dbReference type="Proteomes" id="UP000235786"/>
    </source>
</evidence>
<gene>
    <name evidence="3" type="ORF">L207DRAFT_499979</name>
</gene>
<feature type="domain" description="CPAF-like PDZ" evidence="2">
    <location>
        <begin position="150"/>
        <end position="267"/>
    </location>
</feature>
<evidence type="ECO:0000313" key="3">
    <source>
        <dbReference type="EMBL" id="PMD32311.1"/>
    </source>
</evidence>
<evidence type="ECO:0000256" key="1">
    <source>
        <dbReference type="SAM" id="SignalP"/>
    </source>
</evidence>
<dbReference type="Gene3D" id="3.90.226.10">
    <property type="entry name" value="2-enoyl-CoA Hydratase, Chain A, domain 1"/>
    <property type="match status" value="1"/>
</dbReference>
<evidence type="ECO:0000259" key="2">
    <source>
        <dbReference type="Pfam" id="PF23658"/>
    </source>
</evidence>
<feature type="chain" id="PRO_5014468656" evidence="1">
    <location>
        <begin position="23"/>
        <end position="693"/>
    </location>
</feature>
<name>A0A2J6R1C1_HYAVF</name>
<reference evidence="3 4" key="1">
    <citation type="submission" date="2016-04" db="EMBL/GenBank/DDBJ databases">
        <title>A degradative enzymes factory behind the ericoid mycorrhizal symbiosis.</title>
        <authorList>
            <consortium name="DOE Joint Genome Institute"/>
            <person name="Martino E."/>
            <person name="Morin E."/>
            <person name="Grelet G."/>
            <person name="Kuo A."/>
            <person name="Kohler A."/>
            <person name="Daghino S."/>
            <person name="Barry K."/>
            <person name="Choi C."/>
            <person name="Cichocki N."/>
            <person name="Clum A."/>
            <person name="Copeland A."/>
            <person name="Hainaut M."/>
            <person name="Haridas S."/>
            <person name="Labutti K."/>
            <person name="Lindquist E."/>
            <person name="Lipzen A."/>
            <person name="Khouja H.-R."/>
            <person name="Murat C."/>
            <person name="Ohm R."/>
            <person name="Olson A."/>
            <person name="Spatafora J."/>
            <person name="Veneault-Fourrey C."/>
            <person name="Henrissat B."/>
            <person name="Grigoriev I."/>
            <person name="Martin F."/>
            <person name="Perotto S."/>
        </authorList>
    </citation>
    <scope>NUCLEOTIDE SEQUENCE [LARGE SCALE GENOMIC DNA]</scope>
    <source>
        <strain evidence="3 4">F</strain>
    </source>
</reference>
<dbReference type="GO" id="GO:0008236">
    <property type="term" value="F:serine-type peptidase activity"/>
    <property type="evidence" value="ECO:0007669"/>
    <property type="project" value="InterPro"/>
</dbReference>
<sequence length="693" mass="75605">MSWLRLSLLVCCASLRLAISAASSTSSAQASQSTACGAIVNDQNTNIFNASFVYECLTSVPFNSAVASQFLNYYNDTLQFQSTLTYLKDPPRSYQQPGIDLLGGLAALQQGIEDGIFPNQYEFEAALQTLLYASHDGHVTLNGGILAAFSFSSPEEIVSLSLDGIQPPEVYLVRDLADSNFFLDYRPSPITFINGENVVTYLTQFAAENSIGMIEPHGDWNQLMRSAAQDIQGYSNTFTTATFYPGDSITFELGNGTTLTELFQATYYDLGDTGPLQTGGDFYNSFVLGLLPASYDPDLIDNNTINITAILEQTDPDISAPISSAPACGSWSNLAYPDCADTFQDDLGTFGGGVVSGYFLNSTSVAVLSIPSFEAQQDEASSFDSAIIDFITTSRKANMKKVVIDLQSNFGGSPLVATDAFKRFFPNINPFEGSRLRAHPAANVMGNTITEYFGLLDNTTELFADLITNEWVATAKINADTNELFTSWSEEFGGPYAFDGDYFTTTQRYDFADTFFDYTSVDDPNQNFTVFGFGSNSAPANAAPAYAAEDIIILTDGICHSACTLFVEMMHHEAGVRIVVAGGLPEPGPMQGASGSRGASIYYTSDMDEDIQFTQEILEDSILDDDSASPYFLPNRTTELAVQVTYASINLRDQVRPNETVPLQFIYEAADCRIFYTPSTFYNYTALWQYAAD</sequence>
<dbReference type="InterPro" id="IPR052766">
    <property type="entry name" value="S41A_metabolite_peptidase"/>
</dbReference>
<organism evidence="3 4">
    <name type="scientific">Hyaloscypha variabilis (strain UAMH 11265 / GT02V1 / F)</name>
    <name type="common">Meliniomyces variabilis</name>
    <dbReference type="NCBI Taxonomy" id="1149755"/>
    <lineage>
        <taxon>Eukaryota</taxon>
        <taxon>Fungi</taxon>
        <taxon>Dikarya</taxon>
        <taxon>Ascomycota</taxon>
        <taxon>Pezizomycotina</taxon>
        <taxon>Leotiomycetes</taxon>
        <taxon>Helotiales</taxon>
        <taxon>Hyaloscyphaceae</taxon>
        <taxon>Hyaloscypha</taxon>
        <taxon>Hyaloscypha variabilis</taxon>
    </lineage>
</organism>
<protein>
    <submittedName>
        <fullName evidence="3">Peptidase S41 family protein-like protein</fullName>
    </submittedName>
</protein>
<dbReference type="InterPro" id="IPR029045">
    <property type="entry name" value="ClpP/crotonase-like_dom_sf"/>
</dbReference>
<feature type="non-terminal residue" evidence="3">
    <location>
        <position position="693"/>
    </location>
</feature>
<dbReference type="STRING" id="1149755.A0A2J6R1C1"/>
<dbReference type="InterPro" id="IPR056186">
    <property type="entry name" value="PDZ_CPAF-rel"/>
</dbReference>
<accession>A0A2J6R1C1</accession>
<dbReference type="EMBL" id="KZ613959">
    <property type="protein sequence ID" value="PMD32311.1"/>
    <property type="molecule type" value="Genomic_DNA"/>
</dbReference>
<proteinExistence type="predicted"/>
<dbReference type="Pfam" id="PF23658">
    <property type="entry name" value="PDZ_CPAF_rel"/>
    <property type="match status" value="1"/>
</dbReference>
<keyword evidence="4" id="KW-1185">Reference proteome</keyword>
<dbReference type="AlphaFoldDB" id="A0A2J6R1C1"/>
<dbReference type="GO" id="GO:0006508">
    <property type="term" value="P:proteolysis"/>
    <property type="evidence" value="ECO:0007669"/>
    <property type="project" value="InterPro"/>
</dbReference>
<keyword evidence="1" id="KW-0732">Signal</keyword>
<dbReference type="PANTHER" id="PTHR37049">
    <property type="entry name" value="PEPTIDASE S41 FAMILY PROTEIN"/>
    <property type="match status" value="1"/>
</dbReference>
<dbReference type="PANTHER" id="PTHR37049:SF5">
    <property type="entry name" value="TAIL SPECIFIC PROTEASE DOMAIN-CONTAINING PROTEIN"/>
    <property type="match status" value="1"/>
</dbReference>
<dbReference type="Proteomes" id="UP000235786">
    <property type="component" value="Unassembled WGS sequence"/>
</dbReference>
<dbReference type="OrthoDB" id="27214at2759"/>
<dbReference type="SUPFAM" id="SSF52096">
    <property type="entry name" value="ClpP/crotonase"/>
    <property type="match status" value="1"/>
</dbReference>